<dbReference type="GO" id="GO:0005634">
    <property type="term" value="C:nucleus"/>
    <property type="evidence" value="ECO:0007669"/>
    <property type="project" value="TreeGrafter"/>
</dbReference>
<organism evidence="3 4">
    <name type="scientific">Cinnamomum micranthum f. kanehirae</name>
    <dbReference type="NCBI Taxonomy" id="337451"/>
    <lineage>
        <taxon>Eukaryota</taxon>
        <taxon>Viridiplantae</taxon>
        <taxon>Streptophyta</taxon>
        <taxon>Embryophyta</taxon>
        <taxon>Tracheophyta</taxon>
        <taxon>Spermatophyta</taxon>
        <taxon>Magnoliopsida</taxon>
        <taxon>Magnoliidae</taxon>
        <taxon>Laurales</taxon>
        <taxon>Lauraceae</taxon>
        <taxon>Cinnamomum</taxon>
    </lineage>
</organism>
<comment type="caution">
    <text evidence="3">The sequence shown here is derived from an EMBL/GenBank/DDBJ whole genome shotgun (WGS) entry which is preliminary data.</text>
</comment>
<evidence type="ECO:0000313" key="3">
    <source>
        <dbReference type="EMBL" id="RWR75818.1"/>
    </source>
</evidence>
<dbReference type="AlphaFoldDB" id="A0A443NBF2"/>
<name>A0A443NBF2_9MAGN</name>
<dbReference type="Proteomes" id="UP000283530">
    <property type="component" value="Unassembled WGS sequence"/>
</dbReference>
<dbReference type="GO" id="GO:0000492">
    <property type="term" value="P:box C/D snoRNP assembly"/>
    <property type="evidence" value="ECO:0007669"/>
    <property type="project" value="TreeGrafter"/>
</dbReference>
<evidence type="ECO:0000256" key="1">
    <source>
        <dbReference type="SAM" id="MobiDB-lite"/>
    </source>
</evidence>
<feature type="compositionally biased region" description="Acidic residues" evidence="1">
    <location>
        <begin position="433"/>
        <end position="447"/>
    </location>
</feature>
<dbReference type="PANTHER" id="PTHR13309">
    <property type="entry name" value="NUCLEAR FRAGILE X MENTAL RETARDATION PROTEIN INTERACTING PROTEIN 1"/>
    <property type="match status" value="1"/>
</dbReference>
<dbReference type="InterPro" id="IPR019496">
    <property type="entry name" value="NUFIP1_cons_dom"/>
</dbReference>
<dbReference type="Pfam" id="PF10453">
    <property type="entry name" value="NUFIP1"/>
    <property type="match status" value="1"/>
</dbReference>
<dbReference type="InterPro" id="IPR039136">
    <property type="entry name" value="NUFIP1-like"/>
</dbReference>
<feature type="compositionally biased region" description="Basic residues" evidence="1">
    <location>
        <begin position="275"/>
        <end position="294"/>
    </location>
</feature>
<gene>
    <name evidence="3" type="ORF">CKAN_00421900</name>
</gene>
<feature type="domain" description="FMR1-interacting protein 1 conserved" evidence="2">
    <location>
        <begin position="198"/>
        <end position="237"/>
    </location>
</feature>
<dbReference type="PANTHER" id="PTHR13309:SF0">
    <property type="entry name" value="FMR1-INTERACTING PROTEIN NUFIP1"/>
    <property type="match status" value="1"/>
</dbReference>
<feature type="region of interest" description="Disordered" evidence="1">
    <location>
        <begin position="160"/>
        <end position="179"/>
    </location>
</feature>
<feature type="compositionally biased region" description="Basic residues" evidence="1">
    <location>
        <begin position="160"/>
        <end position="172"/>
    </location>
</feature>
<proteinExistence type="predicted"/>
<accession>A0A443NBF2</accession>
<feature type="region of interest" description="Disordered" evidence="1">
    <location>
        <begin position="263"/>
        <end position="312"/>
    </location>
</feature>
<feature type="region of interest" description="Disordered" evidence="1">
    <location>
        <begin position="391"/>
        <end position="447"/>
    </location>
</feature>
<dbReference type="EMBL" id="QPKB01000002">
    <property type="protein sequence ID" value="RWR75818.1"/>
    <property type="molecule type" value="Genomic_DNA"/>
</dbReference>
<feature type="compositionally biased region" description="Basic and acidic residues" evidence="1">
    <location>
        <begin position="407"/>
        <end position="432"/>
    </location>
</feature>
<keyword evidence="4" id="KW-1185">Reference proteome</keyword>
<evidence type="ECO:0000259" key="2">
    <source>
        <dbReference type="Pfam" id="PF10453"/>
    </source>
</evidence>
<dbReference type="GO" id="GO:0003723">
    <property type="term" value="F:RNA binding"/>
    <property type="evidence" value="ECO:0007669"/>
    <property type="project" value="InterPro"/>
</dbReference>
<reference evidence="3 4" key="1">
    <citation type="journal article" date="2019" name="Nat. Plants">
        <title>Stout camphor tree genome fills gaps in understanding of flowering plant genome evolution.</title>
        <authorList>
            <person name="Chaw S.M."/>
            <person name="Liu Y.C."/>
            <person name="Wu Y.W."/>
            <person name="Wang H.Y."/>
            <person name="Lin C.I."/>
            <person name="Wu C.S."/>
            <person name="Ke H.M."/>
            <person name="Chang L.Y."/>
            <person name="Hsu C.Y."/>
            <person name="Yang H.T."/>
            <person name="Sudianto E."/>
            <person name="Hsu M.H."/>
            <person name="Wu K.P."/>
            <person name="Wang L.N."/>
            <person name="Leebens-Mack J.H."/>
            <person name="Tsai I.J."/>
        </authorList>
    </citation>
    <scope>NUCLEOTIDE SEQUENCE [LARGE SCALE GENOMIC DNA]</scope>
    <source>
        <strain evidence="4">cv. Chaw 1501</strain>
        <tissue evidence="3">Young leaves</tissue>
    </source>
</reference>
<sequence>MGNSVSQNPIQNLNQVMPMQCSHLPMIQTHPTPSNIHLSSNPLVACPNQTLQAPGALNSFFPVNAQLGVGNSNANPNSMVLSNEGTQFNNQGQMHQPLKNLQSCGFQLSQGSNVNSGGNYISTTNQGSPTSKNFRGNRKEPNMRFQKSKLHHMANAKGHLRPAHGNQRKGNHNKGAGKSNIANSIKKAIGEIHRYPPIIYTKEEVRLWREARKRNFPIQTNMKRRQADNDAKLRRQQLREILAKQAEMGLEVAELPPNYLSEAENQVGNGDARRLQKKRGKFRNKLDKRNKKHGQRDQKAKKQKSISNKREPTLLQKLLSTEINRDKSHLLQVFRFMVLNNFFKDYPEKPLEFPLITAKDVGFIEDQFFGEDALHAGDDMVSAIENAEAVGPRDQDYNHNVIDEDDHDKGDEDGSKCEELIYDHDGENRGTIEDIDESESEEGEITD</sequence>
<evidence type="ECO:0000313" key="4">
    <source>
        <dbReference type="Proteomes" id="UP000283530"/>
    </source>
</evidence>
<dbReference type="OrthoDB" id="273070at2759"/>
<protein>
    <submittedName>
        <fullName evidence="3">Nuclear fragile X mental retardation-interacting protein 1</fullName>
    </submittedName>
</protein>